<dbReference type="InterPro" id="IPR052733">
    <property type="entry name" value="Chloroplast_QOR"/>
</dbReference>
<proteinExistence type="predicted"/>
<dbReference type="SUPFAM" id="SSF50129">
    <property type="entry name" value="GroES-like"/>
    <property type="match status" value="1"/>
</dbReference>
<comment type="caution">
    <text evidence="2">The sequence shown here is derived from an EMBL/GenBank/DDBJ whole genome shotgun (WGS) entry which is preliminary data.</text>
</comment>
<feature type="domain" description="Enoyl reductase (ER)" evidence="1">
    <location>
        <begin position="35"/>
        <end position="341"/>
    </location>
</feature>
<dbReference type="PANTHER" id="PTHR44013:SF1">
    <property type="entry name" value="ZINC-TYPE ALCOHOL DEHYDROGENASE-LIKE PROTEIN C16A3.02C"/>
    <property type="match status" value="1"/>
</dbReference>
<dbReference type="Pfam" id="PF08240">
    <property type="entry name" value="ADH_N"/>
    <property type="match status" value="1"/>
</dbReference>
<sequence length="350" mass="36488">MTTTPTPGTTANAGRHAIMPKTMLAIVQDEYGPAGDVLGLEEVPVPVPGVDEVVVRVHAASIHVGDLVAIEGDPIIARFATGLRKPKTPVPGTDVAGTVVAVGETVTRLRIGDEVFGWCTGAFAEYASGAEDHFLPKPANLTFEQAAAVGVSATTALQLLRDRAVFGAEVLINGASGGLGSYAVQIAAAFGAEVTAVCGPGNVETVRSLGADHVIDYTKEDFTLGGQRYDFILDNVANHSLARTRSVLTERGVLQSNNGTSGGRLFGTLGTVIKTAVISKFTGRQAPPSIKFTNRQDLLVLKDLIEDGRVTPLVDLTFPLPQAADALAHVRSGHARGTVVITVLEPGTRP</sequence>
<dbReference type="InterPro" id="IPR020843">
    <property type="entry name" value="ER"/>
</dbReference>
<evidence type="ECO:0000313" key="3">
    <source>
        <dbReference type="Proteomes" id="UP001499933"/>
    </source>
</evidence>
<dbReference type="Proteomes" id="UP001499933">
    <property type="component" value="Unassembled WGS sequence"/>
</dbReference>
<name>A0ABP5BVL1_9MICO</name>
<dbReference type="PANTHER" id="PTHR44013">
    <property type="entry name" value="ZINC-TYPE ALCOHOL DEHYDROGENASE-LIKE PROTEIN C16A3.02C"/>
    <property type="match status" value="1"/>
</dbReference>
<dbReference type="InterPro" id="IPR036291">
    <property type="entry name" value="NAD(P)-bd_dom_sf"/>
</dbReference>
<dbReference type="Gene3D" id="3.90.180.10">
    <property type="entry name" value="Medium-chain alcohol dehydrogenases, catalytic domain"/>
    <property type="match status" value="1"/>
</dbReference>
<reference evidence="3" key="1">
    <citation type="journal article" date="2019" name="Int. J. Syst. Evol. Microbiol.">
        <title>The Global Catalogue of Microorganisms (GCM) 10K type strain sequencing project: providing services to taxonomists for standard genome sequencing and annotation.</title>
        <authorList>
            <consortium name="The Broad Institute Genomics Platform"/>
            <consortium name="The Broad Institute Genome Sequencing Center for Infectious Disease"/>
            <person name="Wu L."/>
            <person name="Ma J."/>
        </authorList>
    </citation>
    <scope>NUCLEOTIDE SEQUENCE [LARGE SCALE GENOMIC DNA]</scope>
    <source>
        <strain evidence="3">JCM 14901</strain>
    </source>
</reference>
<accession>A0ABP5BVL1</accession>
<keyword evidence="3" id="KW-1185">Reference proteome</keyword>
<gene>
    <name evidence="2" type="ORF">GCM10009776_14100</name>
</gene>
<dbReference type="Pfam" id="PF13602">
    <property type="entry name" value="ADH_zinc_N_2"/>
    <property type="match status" value="1"/>
</dbReference>
<evidence type="ECO:0000313" key="2">
    <source>
        <dbReference type="EMBL" id="GAA1953438.1"/>
    </source>
</evidence>
<dbReference type="InterPro" id="IPR011032">
    <property type="entry name" value="GroES-like_sf"/>
</dbReference>
<dbReference type="InterPro" id="IPR013154">
    <property type="entry name" value="ADH-like_N"/>
</dbReference>
<organism evidence="2 3">
    <name type="scientific">Microbacterium deminutum</name>
    <dbReference type="NCBI Taxonomy" id="344164"/>
    <lineage>
        <taxon>Bacteria</taxon>
        <taxon>Bacillati</taxon>
        <taxon>Actinomycetota</taxon>
        <taxon>Actinomycetes</taxon>
        <taxon>Micrococcales</taxon>
        <taxon>Microbacteriaceae</taxon>
        <taxon>Microbacterium</taxon>
    </lineage>
</organism>
<dbReference type="SUPFAM" id="SSF51735">
    <property type="entry name" value="NAD(P)-binding Rossmann-fold domains"/>
    <property type="match status" value="1"/>
</dbReference>
<dbReference type="Gene3D" id="3.40.50.720">
    <property type="entry name" value="NAD(P)-binding Rossmann-like Domain"/>
    <property type="match status" value="1"/>
</dbReference>
<protein>
    <submittedName>
        <fullName evidence="2">NAD(P)-dependent alcohol dehydrogenase</fullName>
    </submittedName>
</protein>
<dbReference type="CDD" id="cd08267">
    <property type="entry name" value="MDR1"/>
    <property type="match status" value="1"/>
</dbReference>
<evidence type="ECO:0000259" key="1">
    <source>
        <dbReference type="SMART" id="SM00829"/>
    </source>
</evidence>
<dbReference type="SMART" id="SM00829">
    <property type="entry name" value="PKS_ER"/>
    <property type="match status" value="1"/>
</dbReference>
<dbReference type="EMBL" id="BAAAOG010000002">
    <property type="protein sequence ID" value="GAA1953438.1"/>
    <property type="molecule type" value="Genomic_DNA"/>
</dbReference>
<dbReference type="RefSeq" id="WP_344092774.1">
    <property type="nucleotide sequence ID" value="NZ_BAAAOG010000002.1"/>
</dbReference>